<gene>
    <name evidence="2" type="primary">tuaD_12</name>
    <name evidence="2" type="ORF">SDC9_129978</name>
</gene>
<dbReference type="PANTHER" id="PTHR43750">
    <property type="entry name" value="UDP-GLUCOSE 6-DEHYDROGENASE TUAD"/>
    <property type="match status" value="1"/>
</dbReference>
<proteinExistence type="predicted"/>
<comment type="caution">
    <text evidence="2">The sequence shown here is derived from an EMBL/GenBank/DDBJ whole genome shotgun (WGS) entry which is preliminary data.</text>
</comment>
<dbReference type="Gene3D" id="3.40.50.720">
    <property type="entry name" value="NAD(P)-binding Rossmann-like Domain"/>
    <property type="match status" value="1"/>
</dbReference>
<name>A0A645D0G8_9ZZZZ</name>
<accession>A0A645D0G8</accession>
<evidence type="ECO:0000313" key="2">
    <source>
        <dbReference type="EMBL" id="MPM82916.1"/>
    </source>
</evidence>
<dbReference type="EMBL" id="VSSQ01031852">
    <property type="protein sequence ID" value="MPM82916.1"/>
    <property type="molecule type" value="Genomic_DNA"/>
</dbReference>
<dbReference type="InterPro" id="IPR036220">
    <property type="entry name" value="UDP-Glc/GDP-Man_DH_C_sf"/>
</dbReference>
<dbReference type="Pfam" id="PF03720">
    <property type="entry name" value="UDPG_MGDP_dh_C"/>
    <property type="match status" value="1"/>
</dbReference>
<dbReference type="SUPFAM" id="SSF52413">
    <property type="entry name" value="UDP-glucose/GDP-mannose dehydrogenase C-terminal domain"/>
    <property type="match status" value="1"/>
</dbReference>
<protein>
    <submittedName>
        <fullName evidence="2">UDP-glucose 6-dehydrogenase TuaD</fullName>
        <ecNumber evidence="2">1.1.1.22</ecNumber>
    </submittedName>
</protein>
<sequence length="60" mass="6963">MKSVKNTDCLVIVTEWPEFKEVDLEKIKSLMNKPNIVDGRNVFDVETMKKLGFEYLSVGR</sequence>
<dbReference type="InterPro" id="IPR014027">
    <property type="entry name" value="UDP-Glc/GDP-Man_DH_C"/>
</dbReference>
<reference evidence="2" key="1">
    <citation type="submission" date="2019-08" db="EMBL/GenBank/DDBJ databases">
        <authorList>
            <person name="Kucharzyk K."/>
            <person name="Murdoch R.W."/>
            <person name="Higgins S."/>
            <person name="Loffler F."/>
        </authorList>
    </citation>
    <scope>NUCLEOTIDE SEQUENCE</scope>
</reference>
<feature type="domain" description="UDP-glucose/GDP-mannose dehydrogenase C-terminal" evidence="1">
    <location>
        <begin position="2"/>
        <end position="44"/>
    </location>
</feature>
<dbReference type="GO" id="GO:0003979">
    <property type="term" value="F:UDP-glucose 6-dehydrogenase activity"/>
    <property type="evidence" value="ECO:0007669"/>
    <property type="project" value="UniProtKB-EC"/>
</dbReference>
<dbReference type="EC" id="1.1.1.22" evidence="2"/>
<evidence type="ECO:0000259" key="1">
    <source>
        <dbReference type="Pfam" id="PF03720"/>
    </source>
</evidence>
<dbReference type="PANTHER" id="PTHR43750:SF3">
    <property type="entry name" value="UDP-GLUCOSE 6-DEHYDROGENASE TUAD"/>
    <property type="match status" value="1"/>
</dbReference>
<dbReference type="AlphaFoldDB" id="A0A645D0G8"/>
<keyword evidence="2" id="KW-0560">Oxidoreductase</keyword>
<dbReference type="GO" id="GO:0051287">
    <property type="term" value="F:NAD binding"/>
    <property type="evidence" value="ECO:0007669"/>
    <property type="project" value="InterPro"/>
</dbReference>
<organism evidence="2">
    <name type="scientific">bioreactor metagenome</name>
    <dbReference type="NCBI Taxonomy" id="1076179"/>
    <lineage>
        <taxon>unclassified sequences</taxon>
        <taxon>metagenomes</taxon>
        <taxon>ecological metagenomes</taxon>
    </lineage>
</organism>